<organism evidence="1 2">
    <name type="scientific">Cirrhinus molitorella</name>
    <name type="common">mud carp</name>
    <dbReference type="NCBI Taxonomy" id="172907"/>
    <lineage>
        <taxon>Eukaryota</taxon>
        <taxon>Metazoa</taxon>
        <taxon>Chordata</taxon>
        <taxon>Craniata</taxon>
        <taxon>Vertebrata</taxon>
        <taxon>Euteleostomi</taxon>
        <taxon>Actinopterygii</taxon>
        <taxon>Neopterygii</taxon>
        <taxon>Teleostei</taxon>
        <taxon>Ostariophysi</taxon>
        <taxon>Cypriniformes</taxon>
        <taxon>Cyprinidae</taxon>
        <taxon>Labeoninae</taxon>
        <taxon>Labeonini</taxon>
        <taxon>Cirrhinus</taxon>
    </lineage>
</organism>
<name>A0ABR3MDM2_9TELE</name>
<proteinExistence type="predicted"/>
<dbReference type="EMBL" id="JAYMGO010000014">
    <property type="protein sequence ID" value="KAL1262064.1"/>
    <property type="molecule type" value="Genomic_DNA"/>
</dbReference>
<sequence>MRTNHANVLMISLLSYKGTLHCFIPCTAFDLLSEMEIAKRYAVNQKLKWRRTPPSTVGVSDRLAWPEFVLCVEAESRWDKMDGEVK</sequence>
<dbReference type="Proteomes" id="UP001558613">
    <property type="component" value="Unassembled WGS sequence"/>
</dbReference>
<evidence type="ECO:0000313" key="2">
    <source>
        <dbReference type="Proteomes" id="UP001558613"/>
    </source>
</evidence>
<accession>A0ABR3MDM2</accession>
<keyword evidence="2" id="KW-1185">Reference proteome</keyword>
<reference evidence="1 2" key="1">
    <citation type="submission" date="2023-09" db="EMBL/GenBank/DDBJ databases">
        <authorList>
            <person name="Wang M."/>
        </authorList>
    </citation>
    <scope>NUCLEOTIDE SEQUENCE [LARGE SCALE GENOMIC DNA]</scope>
    <source>
        <strain evidence="1">GT-2023</strain>
        <tissue evidence="1">Liver</tissue>
    </source>
</reference>
<protein>
    <submittedName>
        <fullName evidence="1">Uncharacterized protein</fullName>
    </submittedName>
</protein>
<comment type="caution">
    <text evidence="1">The sequence shown here is derived from an EMBL/GenBank/DDBJ whole genome shotgun (WGS) entry which is preliminary data.</text>
</comment>
<evidence type="ECO:0000313" key="1">
    <source>
        <dbReference type="EMBL" id="KAL1262064.1"/>
    </source>
</evidence>
<gene>
    <name evidence="1" type="ORF">QQF64_007329</name>
</gene>